<reference evidence="1" key="1">
    <citation type="submission" date="2013-04" db="EMBL/GenBank/DDBJ databases">
        <authorList>
            <person name="Qu J."/>
            <person name="Murali S.C."/>
            <person name="Bandaranaike D."/>
            <person name="Bellair M."/>
            <person name="Blankenburg K."/>
            <person name="Chao H."/>
            <person name="Dinh H."/>
            <person name="Doddapaneni H."/>
            <person name="Downs B."/>
            <person name="Dugan-Rocha S."/>
            <person name="Elkadiri S."/>
            <person name="Gnanaolivu R.D."/>
            <person name="Hernandez B."/>
            <person name="Javaid M."/>
            <person name="Jayaseelan J.C."/>
            <person name="Lee S."/>
            <person name="Li M."/>
            <person name="Ming W."/>
            <person name="Munidasa M."/>
            <person name="Muniz J."/>
            <person name="Nguyen L."/>
            <person name="Ongeri F."/>
            <person name="Osuji N."/>
            <person name="Pu L.-L."/>
            <person name="Puazo M."/>
            <person name="Qu C."/>
            <person name="Quiroz J."/>
            <person name="Raj R."/>
            <person name="Weissenberger G."/>
            <person name="Xin Y."/>
            <person name="Zou X."/>
            <person name="Han Y."/>
            <person name="Richards S."/>
            <person name="Worley K."/>
            <person name="Muzny D."/>
            <person name="Gibbs R."/>
        </authorList>
    </citation>
    <scope>NUCLEOTIDE SEQUENCE</scope>
    <source>
        <strain evidence="1">Sampled in the wild</strain>
    </source>
</reference>
<dbReference type="EMBL" id="KZ309320">
    <property type="protein sequence ID" value="KAG8238279.1"/>
    <property type="molecule type" value="Genomic_DNA"/>
</dbReference>
<dbReference type="Proteomes" id="UP000792457">
    <property type="component" value="Unassembled WGS sequence"/>
</dbReference>
<evidence type="ECO:0000313" key="1">
    <source>
        <dbReference type="EMBL" id="KAG8238279.1"/>
    </source>
</evidence>
<dbReference type="PANTHER" id="PTHR22954">
    <property type="entry name" value="RETROVIRAL PROTEASE-RELATED"/>
    <property type="match status" value="1"/>
</dbReference>
<accession>A0A8K0PCB4</accession>
<gene>
    <name evidence="1" type="ORF">J437_LFUL017841</name>
</gene>
<dbReference type="Pfam" id="PF03564">
    <property type="entry name" value="DUF1759"/>
    <property type="match status" value="1"/>
</dbReference>
<dbReference type="PANTHER" id="PTHR22954:SF3">
    <property type="entry name" value="PROTEIN CBG08539"/>
    <property type="match status" value="1"/>
</dbReference>
<dbReference type="AlphaFoldDB" id="A0A8K0PCB4"/>
<sequence length="377" mass="41172">MATVIHAEGSGSNKLGLTSPTHVSGAGMSRITLPKLNMVEFNGYLKAWQIFYDIFEGSTHNYIEISNVEKFMYLRSCLKGEPLSLVSSLPLAGANYSVAWDSLISRHNQPSLLMNAYLEALLGLRPVERNMNNYEQYTGALSALGNRVEDWSVILLFLLRKKLSSDLRQGWEKEVSEEGLMTVKCFISFLEKEASVLETAKFGPSKGVCRVGIQSKRAKQNSCQHCPFKHHSLLHFTPRDQDSRKATEVEKVEGQVNTESDSVVIGNADGGAVTLTTPVESVTDSSQDLAEGSKCAVLLSTAVARVRDQYGNYQRVKILIDSASQGSFITKACAQRLGLPIKRAITSIFGLAQTAVGVAHGKLTVVFKPTPKGGPIE</sequence>
<name>A0A8K0PCB4_LADFU</name>
<organism evidence="1 2">
    <name type="scientific">Ladona fulva</name>
    <name type="common">Scarce chaser dragonfly</name>
    <name type="synonym">Libellula fulva</name>
    <dbReference type="NCBI Taxonomy" id="123851"/>
    <lineage>
        <taxon>Eukaryota</taxon>
        <taxon>Metazoa</taxon>
        <taxon>Ecdysozoa</taxon>
        <taxon>Arthropoda</taxon>
        <taxon>Hexapoda</taxon>
        <taxon>Insecta</taxon>
        <taxon>Pterygota</taxon>
        <taxon>Palaeoptera</taxon>
        <taxon>Odonata</taxon>
        <taxon>Epiprocta</taxon>
        <taxon>Anisoptera</taxon>
        <taxon>Libelluloidea</taxon>
        <taxon>Libellulidae</taxon>
        <taxon>Ladona</taxon>
    </lineage>
</organism>
<proteinExistence type="predicted"/>
<dbReference type="OrthoDB" id="7762859at2759"/>
<feature type="non-terminal residue" evidence="1">
    <location>
        <position position="1"/>
    </location>
</feature>
<comment type="caution">
    <text evidence="1">The sequence shown here is derived from an EMBL/GenBank/DDBJ whole genome shotgun (WGS) entry which is preliminary data.</text>
</comment>
<evidence type="ECO:0000313" key="2">
    <source>
        <dbReference type="Proteomes" id="UP000792457"/>
    </source>
</evidence>
<keyword evidence="2" id="KW-1185">Reference proteome</keyword>
<protein>
    <submittedName>
        <fullName evidence="1">Uncharacterized protein</fullName>
    </submittedName>
</protein>
<reference evidence="1" key="2">
    <citation type="submission" date="2017-10" db="EMBL/GenBank/DDBJ databases">
        <title>Ladona fulva Genome sequencing and assembly.</title>
        <authorList>
            <person name="Murali S."/>
            <person name="Richards S."/>
            <person name="Bandaranaike D."/>
            <person name="Bellair M."/>
            <person name="Blankenburg K."/>
            <person name="Chao H."/>
            <person name="Dinh H."/>
            <person name="Doddapaneni H."/>
            <person name="Dugan-Rocha S."/>
            <person name="Elkadiri S."/>
            <person name="Gnanaolivu R."/>
            <person name="Hernandez B."/>
            <person name="Skinner E."/>
            <person name="Javaid M."/>
            <person name="Lee S."/>
            <person name="Li M."/>
            <person name="Ming W."/>
            <person name="Munidasa M."/>
            <person name="Muniz J."/>
            <person name="Nguyen L."/>
            <person name="Hughes D."/>
            <person name="Osuji N."/>
            <person name="Pu L.-L."/>
            <person name="Puazo M."/>
            <person name="Qu C."/>
            <person name="Quiroz J."/>
            <person name="Raj R."/>
            <person name="Weissenberger G."/>
            <person name="Xin Y."/>
            <person name="Zou X."/>
            <person name="Han Y."/>
            <person name="Worley K."/>
            <person name="Muzny D."/>
            <person name="Gibbs R."/>
        </authorList>
    </citation>
    <scope>NUCLEOTIDE SEQUENCE</scope>
    <source>
        <strain evidence="1">Sampled in the wild</strain>
    </source>
</reference>
<dbReference type="InterPro" id="IPR005312">
    <property type="entry name" value="DUF1759"/>
</dbReference>